<dbReference type="dictyBase" id="DDB_G0286269"/>
<dbReference type="KEGG" id="ddi:DDB_G0286269"/>
<dbReference type="InParanoid" id="Q54M12"/>
<feature type="compositionally biased region" description="Low complexity" evidence="1">
    <location>
        <begin position="187"/>
        <end position="267"/>
    </location>
</feature>
<feature type="compositionally biased region" description="Polar residues" evidence="1">
    <location>
        <begin position="268"/>
        <end position="277"/>
    </location>
</feature>
<organism evidence="4 5">
    <name type="scientific">Dictyostelium discoideum</name>
    <name type="common">Social amoeba</name>
    <dbReference type="NCBI Taxonomy" id="44689"/>
    <lineage>
        <taxon>Eukaryota</taxon>
        <taxon>Amoebozoa</taxon>
        <taxon>Evosea</taxon>
        <taxon>Eumycetozoa</taxon>
        <taxon>Dictyostelia</taxon>
        <taxon>Dictyosteliales</taxon>
        <taxon>Dictyosteliaceae</taxon>
        <taxon>Dictyostelium</taxon>
    </lineage>
</organism>
<evidence type="ECO:0000256" key="1">
    <source>
        <dbReference type="SAM" id="MobiDB-lite"/>
    </source>
</evidence>
<accession>Q54M12</accession>
<sequence>MKYILFFFIIGLLYVKSQDFPVINPNYVSYVSYNNYLEGFTFSSKEYNFDSQKITVREFEDVIIYSDWTSETSSINFNSTWYNYPTNSEMGSSFDFLKPENYLFVRNETIDRGFSCSVFENSIDDTITTPIQAISKFDLTGEIDITLIKSLGGQSCFNQVVGNVDSAKFTCEHKDGKTKCSILYTESSTDSSSSSTDSSSSSSTDSSSSSSTDSSSSSSSTDSSSSSSSTDSSSSSSSSSTDSSSPSSTDSSSPSSTDSSSPSSTDSQTPTPNEENTINKLNMKLLSGLKENNPITTECTFDGILEKEIVETFGSYENIVNSDVNITVEINAKITTYISLPNNIPVRIIFKGDVGFDGKSKPVDVNIGFVGWTLLEALPSSFAKPDCENDKCPDLPIDNGSFEFPKDLKLEDATTLSLNNTEFSAVFEEVVDSSLNSVNNWYHDQSLQMDAFIIEQTKGETYSRISNNGLNSFNVDSFTLSCNNNKIKTSDLIDETVIEILTNASNLQWTFVTRTTRRSVAVDQWNTAIDNNKSVNLYTFARGWQFLFRHGLNSLTMSIPVAVEIITTSSNEESTTTTTTKKEIDIFLFDIISIPTKIKDFNEESCIPTLPTTYDSMITINNLKYGYTQQYQEIYSSIDTTSTTIGRYHSSDLYSVYNKNQSVTQWGSTNNDHKCKTFENVKNQYHYSSTLANQLSDISTLPKTFSKLTDTIHQWSSTNSTHAIVHTWSTNGESASPINITISLINQSESLTTLIQTIDFYSYSTSTLTNVNIPTNCTIVKIENDDDDDDDDDEKDKDEEDEIKTDNLEQQVNDHDDDDDDVPYGPKSFDKEFTLQTIDTKKHPKVLKTFTINIQVTNTDKDGIITKSNNVIWKYSKDKLAESYKYTNKVDGVELCFTDSSMNIANISLNGSKSDGPFSNAYYNKYFFGDNSIARLFTDQSYLNQFTISTTYTNIDGLNLTTLSKESDNSNVYYFPAGWSFETFDTTNTDLSTPLLITKVNNGSTETWRIIKYDNTVDSDLYSKCQPPKKGGIHVNISKNGIIAVVVIVVVVIIGVGAIVFIVIKKRGGLGKKMPAHILLDEQEQNRTYEN</sequence>
<dbReference type="GeneID" id="8625533"/>
<feature type="region of interest" description="Disordered" evidence="1">
    <location>
        <begin position="782"/>
        <end position="826"/>
    </location>
</feature>
<keyword evidence="2" id="KW-0812">Transmembrane</keyword>
<dbReference type="Proteomes" id="UP000002195">
    <property type="component" value="Unassembled WGS sequence"/>
</dbReference>
<dbReference type="PANTHER" id="PTHR34799:SF2">
    <property type="entry name" value="OS07G0656300 PROTEIN"/>
    <property type="match status" value="1"/>
</dbReference>
<dbReference type="GO" id="GO:0045335">
    <property type="term" value="C:phagocytic vesicle"/>
    <property type="evidence" value="ECO:0007005"/>
    <property type="project" value="dictyBase"/>
</dbReference>
<dbReference type="STRING" id="44689.Q54M12"/>
<feature type="signal peptide" evidence="3">
    <location>
        <begin position="1"/>
        <end position="17"/>
    </location>
</feature>
<evidence type="ECO:0000256" key="2">
    <source>
        <dbReference type="SAM" id="Phobius"/>
    </source>
</evidence>
<feature type="chain" id="PRO_5004250034" evidence="3">
    <location>
        <begin position="18"/>
        <end position="1091"/>
    </location>
</feature>
<reference evidence="4 5" key="1">
    <citation type="journal article" date="2005" name="Nature">
        <title>The genome of the social amoeba Dictyostelium discoideum.</title>
        <authorList>
            <consortium name="The Dictyostelium discoideum Sequencing Consortium"/>
            <person name="Eichinger L."/>
            <person name="Pachebat J.A."/>
            <person name="Glockner G."/>
            <person name="Rajandream M.A."/>
            <person name="Sucgang R."/>
            <person name="Berriman M."/>
            <person name="Song J."/>
            <person name="Olsen R."/>
            <person name="Szafranski K."/>
            <person name="Xu Q."/>
            <person name="Tunggal B."/>
            <person name="Kummerfeld S."/>
            <person name="Madera M."/>
            <person name="Konfortov B.A."/>
            <person name="Rivero F."/>
            <person name="Bankier A.T."/>
            <person name="Lehmann R."/>
            <person name="Hamlin N."/>
            <person name="Davies R."/>
            <person name="Gaudet P."/>
            <person name="Fey P."/>
            <person name="Pilcher K."/>
            <person name="Chen G."/>
            <person name="Saunders D."/>
            <person name="Sodergren E."/>
            <person name="Davis P."/>
            <person name="Kerhornou A."/>
            <person name="Nie X."/>
            <person name="Hall N."/>
            <person name="Anjard C."/>
            <person name="Hemphill L."/>
            <person name="Bason N."/>
            <person name="Farbrother P."/>
            <person name="Desany B."/>
            <person name="Just E."/>
            <person name="Morio T."/>
            <person name="Rost R."/>
            <person name="Churcher C."/>
            <person name="Cooper J."/>
            <person name="Haydock S."/>
            <person name="van Driessche N."/>
            <person name="Cronin A."/>
            <person name="Goodhead I."/>
            <person name="Muzny D."/>
            <person name="Mourier T."/>
            <person name="Pain A."/>
            <person name="Lu M."/>
            <person name="Harper D."/>
            <person name="Lindsay R."/>
            <person name="Hauser H."/>
            <person name="James K."/>
            <person name="Quiles M."/>
            <person name="Madan Babu M."/>
            <person name="Saito T."/>
            <person name="Buchrieser C."/>
            <person name="Wardroper A."/>
            <person name="Felder M."/>
            <person name="Thangavelu M."/>
            <person name="Johnson D."/>
            <person name="Knights A."/>
            <person name="Loulseged H."/>
            <person name="Mungall K."/>
            <person name="Oliver K."/>
            <person name="Price C."/>
            <person name="Quail M.A."/>
            <person name="Urushihara H."/>
            <person name="Hernandez J."/>
            <person name="Rabbinowitsch E."/>
            <person name="Steffen D."/>
            <person name="Sanders M."/>
            <person name="Ma J."/>
            <person name="Kohara Y."/>
            <person name="Sharp S."/>
            <person name="Simmonds M."/>
            <person name="Spiegler S."/>
            <person name="Tivey A."/>
            <person name="Sugano S."/>
            <person name="White B."/>
            <person name="Walker D."/>
            <person name="Woodward J."/>
            <person name="Winckler T."/>
            <person name="Tanaka Y."/>
            <person name="Shaulsky G."/>
            <person name="Schleicher M."/>
            <person name="Weinstock G."/>
            <person name="Rosenthal A."/>
            <person name="Cox E.C."/>
            <person name="Chisholm R.L."/>
            <person name="Gibbs R."/>
            <person name="Loomis W.F."/>
            <person name="Platzer M."/>
            <person name="Kay R.R."/>
            <person name="Williams J."/>
            <person name="Dear P.H."/>
            <person name="Noegel A.A."/>
            <person name="Barrell B."/>
            <person name="Kuspa A."/>
        </authorList>
    </citation>
    <scope>NUCLEOTIDE SEQUENCE [LARGE SCALE GENOMIC DNA]</scope>
    <source>
        <strain evidence="4 5">AX4</strain>
    </source>
</reference>
<protein>
    <submittedName>
        <fullName evidence="4">Uncharacterized protein</fullName>
    </submittedName>
</protein>
<dbReference type="eggNOG" id="ENOG502RSQG">
    <property type="taxonomic scope" value="Eukaryota"/>
</dbReference>
<evidence type="ECO:0000256" key="3">
    <source>
        <dbReference type="SAM" id="SignalP"/>
    </source>
</evidence>
<evidence type="ECO:0000313" key="5">
    <source>
        <dbReference type="Proteomes" id="UP000002195"/>
    </source>
</evidence>
<proteinExistence type="predicted"/>
<feature type="transmembrane region" description="Helical" evidence="2">
    <location>
        <begin position="1042"/>
        <end position="1064"/>
    </location>
</feature>
<keyword evidence="2" id="KW-0472">Membrane</keyword>
<keyword evidence="5" id="KW-1185">Reference proteome</keyword>
<keyword evidence="2" id="KW-1133">Transmembrane helix</keyword>
<dbReference type="HOGENOM" id="CLU_284604_0_0_1"/>
<gene>
    <name evidence="4" type="ORF">DDB_G0286269</name>
</gene>
<dbReference type="FunCoup" id="Q54M12">
    <property type="interactions" value="556"/>
</dbReference>
<feature type="region of interest" description="Disordered" evidence="1">
    <location>
        <begin position="187"/>
        <end position="277"/>
    </location>
</feature>
<dbReference type="OMA" id="IDRGINC"/>
<dbReference type="RefSeq" id="XP_637819.1">
    <property type="nucleotide sequence ID" value="XM_632727.1"/>
</dbReference>
<dbReference type="AlphaFoldDB" id="Q54M12"/>
<dbReference type="VEuPathDB" id="AmoebaDB:DDB_G0286269"/>
<evidence type="ECO:0000313" key="4">
    <source>
        <dbReference type="EMBL" id="EAL64310.1"/>
    </source>
</evidence>
<dbReference type="PANTHER" id="PTHR34799">
    <property type="entry name" value="OS07G0656300 PROTEIN"/>
    <property type="match status" value="1"/>
</dbReference>
<comment type="caution">
    <text evidence="4">The sequence shown here is derived from an EMBL/GenBank/DDBJ whole genome shotgun (WGS) entry which is preliminary data.</text>
</comment>
<keyword evidence="3" id="KW-0732">Signal</keyword>
<name>Q54M12_DICDI</name>
<dbReference type="EMBL" id="AAFI02000085">
    <property type="protein sequence ID" value="EAL64310.1"/>
    <property type="molecule type" value="Genomic_DNA"/>
</dbReference>
<dbReference type="PaxDb" id="44689-DDB0237918"/>
<feature type="compositionally biased region" description="Acidic residues" evidence="1">
    <location>
        <begin position="784"/>
        <end position="803"/>
    </location>
</feature>